<keyword evidence="5" id="KW-0441">Lipid A biosynthesis</keyword>
<evidence type="ECO:0000256" key="1">
    <source>
        <dbReference type="ARBA" id="ARBA00002056"/>
    </source>
</evidence>
<dbReference type="GO" id="GO:0016020">
    <property type="term" value="C:membrane"/>
    <property type="evidence" value="ECO:0007669"/>
    <property type="project" value="GOC"/>
</dbReference>
<dbReference type="GO" id="GO:0005543">
    <property type="term" value="F:phospholipid binding"/>
    <property type="evidence" value="ECO:0007669"/>
    <property type="project" value="TreeGrafter"/>
</dbReference>
<evidence type="ECO:0000313" key="12">
    <source>
        <dbReference type="Proteomes" id="UP000321204"/>
    </source>
</evidence>
<protein>
    <recommendedName>
        <fullName evidence="3 10">Lipid-A-disaccharide synthase</fullName>
        <ecNumber evidence="2 10">2.4.1.182</ecNumber>
    </recommendedName>
</protein>
<evidence type="ECO:0000256" key="4">
    <source>
        <dbReference type="ARBA" id="ARBA00022516"/>
    </source>
</evidence>
<keyword evidence="7 11" id="KW-0808">Transferase</keyword>
<evidence type="ECO:0000256" key="3">
    <source>
        <dbReference type="ARBA" id="ARBA00020902"/>
    </source>
</evidence>
<dbReference type="PANTHER" id="PTHR30372">
    <property type="entry name" value="LIPID-A-DISACCHARIDE SYNTHASE"/>
    <property type="match status" value="1"/>
</dbReference>
<dbReference type="NCBIfam" id="TIGR00215">
    <property type="entry name" value="lpxB"/>
    <property type="match status" value="1"/>
</dbReference>
<evidence type="ECO:0000256" key="7">
    <source>
        <dbReference type="ARBA" id="ARBA00022679"/>
    </source>
</evidence>
<accession>A0A5B8UIF3</accession>
<evidence type="ECO:0000256" key="5">
    <source>
        <dbReference type="ARBA" id="ARBA00022556"/>
    </source>
</evidence>
<dbReference type="KEGG" id="fgg:FSB75_11320"/>
<keyword evidence="6 11" id="KW-0328">Glycosyltransferase</keyword>
<evidence type="ECO:0000256" key="8">
    <source>
        <dbReference type="ARBA" id="ARBA00023098"/>
    </source>
</evidence>
<dbReference type="InterPro" id="IPR003835">
    <property type="entry name" value="Glyco_trans_19"/>
</dbReference>
<keyword evidence="8" id="KW-0443">Lipid metabolism</keyword>
<dbReference type="Pfam" id="PF02684">
    <property type="entry name" value="LpxB"/>
    <property type="match status" value="1"/>
</dbReference>
<gene>
    <name evidence="11" type="ORF">FSB75_11320</name>
</gene>
<name>A0A5B8UIF3_9BACT</name>
<comment type="function">
    <text evidence="1">Condensation of UDP-2,3-diacylglucosamine and 2,3-diacylglucosamine-1-phosphate to form lipid A disaccharide, a precursor of lipid A, a phosphorylated glycolipid that anchors the lipopolysaccharide to the outer membrane of the cell.</text>
</comment>
<dbReference type="PANTHER" id="PTHR30372:SF4">
    <property type="entry name" value="LIPID-A-DISACCHARIDE SYNTHASE, MITOCHONDRIAL-RELATED"/>
    <property type="match status" value="1"/>
</dbReference>
<dbReference type="RefSeq" id="WP_146787200.1">
    <property type="nucleotide sequence ID" value="NZ_BAABIO010000001.1"/>
</dbReference>
<comment type="catalytic activity">
    <reaction evidence="9">
        <text>a lipid X + a UDP-2-N,3-O-bis[(3R)-3-hydroxyacyl]-alpha-D-glucosamine = a lipid A disaccharide + UDP + H(+)</text>
        <dbReference type="Rhea" id="RHEA:67828"/>
        <dbReference type="ChEBI" id="CHEBI:15378"/>
        <dbReference type="ChEBI" id="CHEBI:58223"/>
        <dbReference type="ChEBI" id="CHEBI:137748"/>
        <dbReference type="ChEBI" id="CHEBI:176338"/>
        <dbReference type="ChEBI" id="CHEBI:176343"/>
        <dbReference type="EC" id="2.4.1.182"/>
    </reaction>
</comment>
<keyword evidence="4" id="KW-0444">Lipid biosynthesis</keyword>
<evidence type="ECO:0000256" key="6">
    <source>
        <dbReference type="ARBA" id="ARBA00022676"/>
    </source>
</evidence>
<dbReference type="SUPFAM" id="SSF53756">
    <property type="entry name" value="UDP-Glycosyltransferase/glycogen phosphorylase"/>
    <property type="match status" value="1"/>
</dbReference>
<dbReference type="AlphaFoldDB" id="A0A5B8UIF3"/>
<dbReference type="GO" id="GO:0008915">
    <property type="term" value="F:lipid-A-disaccharide synthase activity"/>
    <property type="evidence" value="ECO:0007669"/>
    <property type="project" value="UniProtKB-UniRule"/>
</dbReference>
<evidence type="ECO:0000313" key="11">
    <source>
        <dbReference type="EMBL" id="QEC56457.1"/>
    </source>
</evidence>
<dbReference type="EC" id="2.4.1.182" evidence="2 10"/>
<organism evidence="11 12">
    <name type="scientific">Flavisolibacter ginsenosidimutans</name>
    <dbReference type="NCBI Taxonomy" id="661481"/>
    <lineage>
        <taxon>Bacteria</taxon>
        <taxon>Pseudomonadati</taxon>
        <taxon>Bacteroidota</taxon>
        <taxon>Chitinophagia</taxon>
        <taxon>Chitinophagales</taxon>
        <taxon>Chitinophagaceae</taxon>
        <taxon>Flavisolibacter</taxon>
    </lineage>
</organism>
<sequence>MIEEKKDNPNLSLPFRGRGGKYYLIAGEASGDLHGSNLIKEIKKLDTNAVIRCWGGDLMQAAGATVVKHYKELAFMGFIEVVKNLPTILNNLKFCKEDVQSFSPDVLVLIDYPGFNLRIAEWAKRAGFKVIYYISPQVWAWKESRVKDIKKYVDKMLVILPFEKEFYKKWDYKVEYIGHPLVQVIEEAIHEKKASPLRCFSSSGDEKTVDASFKKELIALLPGSRQQEIAVKLPLMLEASKAFPNYQFIVAQAPAQPTEFYQRLLANYPGVLIAKSGQTYSLLTKATAALVTSGTATLETALFGVPQVVCYKGSNISYQIAKRLVKIKYISLVNLIMDKPVVKELIQAELTPQNITTELNDILHNPQRIAQIKTDYAALKNLLRKEGNASARAAQEIVGFLQTNA</sequence>
<evidence type="ECO:0000256" key="2">
    <source>
        <dbReference type="ARBA" id="ARBA00012687"/>
    </source>
</evidence>
<dbReference type="OrthoDB" id="9801642at2"/>
<reference evidence="11 12" key="1">
    <citation type="journal article" date="2015" name="Int. J. Syst. Evol. Microbiol.">
        <title>Flavisolibacter ginsenosidimutans sp. nov., with ginsenoside-converting activity isolated from soil used for cultivating ginseng.</title>
        <authorList>
            <person name="Zhao Y."/>
            <person name="Liu Q."/>
            <person name="Kang M.S."/>
            <person name="Jin F."/>
            <person name="Yu H."/>
            <person name="Im W.T."/>
        </authorList>
    </citation>
    <scope>NUCLEOTIDE SEQUENCE [LARGE SCALE GENOMIC DNA]</scope>
    <source>
        <strain evidence="11 12">Gsoil 636</strain>
    </source>
</reference>
<dbReference type="GO" id="GO:0009245">
    <property type="term" value="P:lipid A biosynthetic process"/>
    <property type="evidence" value="ECO:0007669"/>
    <property type="project" value="UniProtKB-UniRule"/>
</dbReference>
<evidence type="ECO:0000256" key="9">
    <source>
        <dbReference type="ARBA" id="ARBA00048975"/>
    </source>
</evidence>
<evidence type="ECO:0000256" key="10">
    <source>
        <dbReference type="NCBIfam" id="TIGR00215"/>
    </source>
</evidence>
<proteinExistence type="predicted"/>
<dbReference type="EMBL" id="CP042433">
    <property type="protein sequence ID" value="QEC56457.1"/>
    <property type="molecule type" value="Genomic_DNA"/>
</dbReference>
<keyword evidence="12" id="KW-1185">Reference proteome</keyword>
<dbReference type="Proteomes" id="UP000321204">
    <property type="component" value="Chromosome"/>
</dbReference>